<dbReference type="EMBL" id="JAVHNR010000005">
    <property type="protein sequence ID" value="KAK6342502.1"/>
    <property type="molecule type" value="Genomic_DNA"/>
</dbReference>
<keyword evidence="2" id="KW-1185">Reference proteome</keyword>
<dbReference type="AlphaFoldDB" id="A0AAN8MW93"/>
<dbReference type="Proteomes" id="UP001313282">
    <property type="component" value="Unassembled WGS sequence"/>
</dbReference>
<comment type="caution">
    <text evidence="1">The sequence shown here is derived from an EMBL/GenBank/DDBJ whole genome shotgun (WGS) entry which is preliminary data.</text>
</comment>
<accession>A0AAN8MW93</accession>
<gene>
    <name evidence="1" type="ORF">TWF718_007905</name>
</gene>
<evidence type="ECO:0000313" key="2">
    <source>
        <dbReference type="Proteomes" id="UP001313282"/>
    </source>
</evidence>
<evidence type="ECO:0000313" key="1">
    <source>
        <dbReference type="EMBL" id="KAK6342502.1"/>
    </source>
</evidence>
<reference evidence="1 2" key="1">
    <citation type="submission" date="2019-10" db="EMBL/GenBank/DDBJ databases">
        <authorList>
            <person name="Palmer J.M."/>
        </authorList>
    </citation>
    <scope>NUCLEOTIDE SEQUENCE [LARGE SCALE GENOMIC DNA]</scope>
    <source>
        <strain evidence="1 2">TWF718</strain>
    </source>
</reference>
<name>A0AAN8MW93_9PEZI</name>
<protein>
    <submittedName>
        <fullName evidence="1">Uncharacterized protein</fullName>
    </submittedName>
</protein>
<organism evidence="1 2">
    <name type="scientific">Orbilia javanica</name>
    <dbReference type="NCBI Taxonomy" id="47235"/>
    <lineage>
        <taxon>Eukaryota</taxon>
        <taxon>Fungi</taxon>
        <taxon>Dikarya</taxon>
        <taxon>Ascomycota</taxon>
        <taxon>Pezizomycotina</taxon>
        <taxon>Orbiliomycetes</taxon>
        <taxon>Orbiliales</taxon>
        <taxon>Orbiliaceae</taxon>
        <taxon>Orbilia</taxon>
    </lineage>
</organism>
<sequence length="348" mass="39869">MVRSHPIEEPPLRFITPRDDINQPLAQIVSYPTTNEPVISFWPRPPTPPPPPVTTRRRLRRLGTILEARAAARETRSAAREAQLARGTPRIRQLRSQPMTRPVVITQMGLDSYSDLGGFSSGRPLPRSFAQRGLDRGQDRIIHGTRVKLTRFEQLPKQIYPTKIIVYGLWENSNRVLAMFVRRTLVPLPPDTRDQITDVDPTMAVIERLLQQFRCDYLKTAVGTFSEDRCRKMFLMKYKNYKFTQIRTDGRDIWGKWVVKRRFGREVKGGAVVWRRGRDLLLVEPADGNITNAPQSLIRKVGSLFGLRSIGKGFVLRSCESMGMGSRGPFMIQTEWQGESPEWESLLS</sequence>
<proteinExistence type="predicted"/>